<reference evidence="1" key="1">
    <citation type="journal article" date="2020" name="Nature">
        <title>Giant virus diversity and host interactions through global metagenomics.</title>
        <authorList>
            <person name="Schulz F."/>
            <person name="Roux S."/>
            <person name="Paez-Espino D."/>
            <person name="Jungbluth S."/>
            <person name="Walsh D.A."/>
            <person name="Denef V.J."/>
            <person name="McMahon K.D."/>
            <person name="Konstantinidis K.T."/>
            <person name="Eloe-Fadrosh E.A."/>
            <person name="Kyrpides N.C."/>
            <person name="Woyke T."/>
        </authorList>
    </citation>
    <scope>NUCLEOTIDE SEQUENCE</scope>
    <source>
        <strain evidence="1">GVMAG-S-ERX556106-38</strain>
    </source>
</reference>
<protein>
    <submittedName>
        <fullName evidence="1">Uncharacterized protein</fullName>
    </submittedName>
</protein>
<sequence>MKIMRISTLLLINSLLFFFIQSSTKPTGNSRFPRWYKLYSQLNSPIPSIEPFMIMEPSYISPPLLTNITETRELSVQDVLSLTSGFDMREVPLNKTFIFNSQTYVENIIKMASNAEQDQMTRIVMYDQMKSLLCMLLSESVSVTTKIKQIKQFPGMETITGDSLSPDIYAGELLKDWNFKTEDDS</sequence>
<proteinExistence type="predicted"/>
<name>A0A6C0FBW2_9ZZZZ</name>
<dbReference type="EMBL" id="MN738833">
    <property type="protein sequence ID" value="QHT38702.1"/>
    <property type="molecule type" value="Genomic_DNA"/>
</dbReference>
<evidence type="ECO:0000313" key="1">
    <source>
        <dbReference type="EMBL" id="QHT38702.1"/>
    </source>
</evidence>
<dbReference type="AlphaFoldDB" id="A0A6C0FBW2"/>
<organism evidence="1">
    <name type="scientific">viral metagenome</name>
    <dbReference type="NCBI Taxonomy" id="1070528"/>
    <lineage>
        <taxon>unclassified sequences</taxon>
        <taxon>metagenomes</taxon>
        <taxon>organismal metagenomes</taxon>
    </lineage>
</organism>
<accession>A0A6C0FBW2</accession>